<dbReference type="SUPFAM" id="SSF161084">
    <property type="entry name" value="MAPEG domain-like"/>
    <property type="match status" value="1"/>
</dbReference>
<keyword evidence="3 5" id="KW-1133">Transmembrane helix</keyword>
<dbReference type="EMBL" id="FP929133">
    <property type="protein sequence ID" value="CBX98191.1"/>
    <property type="molecule type" value="Genomic_DNA"/>
</dbReference>
<evidence type="ECO:0000256" key="3">
    <source>
        <dbReference type="ARBA" id="ARBA00022989"/>
    </source>
</evidence>
<dbReference type="OMA" id="SHANFVE"/>
<accession>E5A3H8</accession>
<dbReference type="Pfam" id="PF01124">
    <property type="entry name" value="MAPEG"/>
    <property type="match status" value="1"/>
</dbReference>
<evidence type="ECO:0000313" key="7">
    <source>
        <dbReference type="Proteomes" id="UP000002668"/>
    </source>
</evidence>
<dbReference type="VEuPathDB" id="FungiDB:LEMA_P096000.1"/>
<gene>
    <name evidence="6" type="ORF">LEMA_P096000.1</name>
</gene>
<dbReference type="PANTHER" id="PTHR35814:SF1">
    <property type="entry name" value="GLUTATHIONE S-TRANSFERASE-RELATED"/>
    <property type="match status" value="1"/>
</dbReference>
<evidence type="ECO:0000256" key="1">
    <source>
        <dbReference type="ARBA" id="ARBA00004370"/>
    </source>
</evidence>
<dbReference type="OrthoDB" id="19091at2759"/>
<keyword evidence="2 5" id="KW-0812">Transmembrane</keyword>
<dbReference type="InterPro" id="IPR023352">
    <property type="entry name" value="MAPEG-like_dom_sf"/>
</dbReference>
<comment type="subcellular location">
    <subcellularLocation>
        <location evidence="1">Membrane</location>
    </subcellularLocation>
</comment>
<keyword evidence="4 5" id="KW-0472">Membrane</keyword>
<dbReference type="GO" id="GO:0016020">
    <property type="term" value="C:membrane"/>
    <property type="evidence" value="ECO:0007669"/>
    <property type="project" value="UniProtKB-SubCell"/>
</dbReference>
<evidence type="ECO:0000256" key="2">
    <source>
        <dbReference type="ARBA" id="ARBA00022692"/>
    </source>
</evidence>
<dbReference type="Proteomes" id="UP000002668">
    <property type="component" value="Genome"/>
</dbReference>
<feature type="transmembrane region" description="Helical" evidence="5">
    <location>
        <begin position="110"/>
        <end position="130"/>
    </location>
</feature>
<dbReference type="AlphaFoldDB" id="E5A3H8"/>
<dbReference type="eggNOG" id="ENOG502S4G7">
    <property type="taxonomic scope" value="Eukaryota"/>
</dbReference>
<evidence type="ECO:0000256" key="5">
    <source>
        <dbReference type="SAM" id="Phobius"/>
    </source>
</evidence>
<sequence length="168" mass="18222">MVNYLSTPIVSPSTTTMASKVGLGVPLPLLAPATATWAAPFALYYVFLQNRIVFHRVRSNNFTSNTTDPEKGNNDPLYVANRAQVNFAENVPLVLAVALLAELNGASRSYINWALGALFAFRVGHAEFGLMLKDSAGVGRPIGYFGTQAVLVGLSSYAAYLIKDYWMI</sequence>
<organism evidence="7">
    <name type="scientific">Leptosphaeria maculans (strain JN3 / isolate v23.1.3 / race Av1-4-5-6-7-8)</name>
    <name type="common">Blackleg fungus</name>
    <name type="synonym">Phoma lingam</name>
    <dbReference type="NCBI Taxonomy" id="985895"/>
    <lineage>
        <taxon>Eukaryota</taxon>
        <taxon>Fungi</taxon>
        <taxon>Dikarya</taxon>
        <taxon>Ascomycota</taxon>
        <taxon>Pezizomycotina</taxon>
        <taxon>Dothideomycetes</taxon>
        <taxon>Pleosporomycetidae</taxon>
        <taxon>Pleosporales</taxon>
        <taxon>Pleosporineae</taxon>
        <taxon>Leptosphaeriaceae</taxon>
        <taxon>Plenodomus</taxon>
        <taxon>Plenodomus lingam/Leptosphaeria maculans species complex</taxon>
    </lineage>
</organism>
<dbReference type="GeneID" id="13286760"/>
<dbReference type="InterPro" id="IPR001129">
    <property type="entry name" value="Membr-assoc_MAPEG"/>
</dbReference>
<dbReference type="InParanoid" id="E5A3H8"/>
<reference evidence="7" key="1">
    <citation type="journal article" date="2011" name="Nat. Commun.">
        <title>Effector diversification within compartments of the Leptosphaeria maculans genome affected by Repeat-Induced Point mutations.</title>
        <authorList>
            <person name="Rouxel T."/>
            <person name="Grandaubert J."/>
            <person name="Hane J.K."/>
            <person name="Hoede C."/>
            <person name="van de Wouw A.P."/>
            <person name="Couloux A."/>
            <person name="Dominguez V."/>
            <person name="Anthouard V."/>
            <person name="Bally P."/>
            <person name="Bourras S."/>
            <person name="Cozijnsen A.J."/>
            <person name="Ciuffetti L.M."/>
            <person name="Degrave A."/>
            <person name="Dilmaghani A."/>
            <person name="Duret L."/>
            <person name="Fudal I."/>
            <person name="Goodwin S.B."/>
            <person name="Gout L."/>
            <person name="Glaser N."/>
            <person name="Linglin J."/>
            <person name="Kema G.H.J."/>
            <person name="Lapalu N."/>
            <person name="Lawrence C.B."/>
            <person name="May K."/>
            <person name="Meyer M."/>
            <person name="Ollivier B."/>
            <person name="Poulain J."/>
            <person name="Schoch C.L."/>
            <person name="Simon A."/>
            <person name="Spatafora J.W."/>
            <person name="Stachowiak A."/>
            <person name="Turgeon B.G."/>
            <person name="Tyler B.M."/>
            <person name="Vincent D."/>
            <person name="Weissenbach J."/>
            <person name="Amselem J."/>
            <person name="Quesneville H."/>
            <person name="Oliver R.P."/>
            <person name="Wincker P."/>
            <person name="Balesdent M.-H."/>
            <person name="Howlett B.J."/>
        </authorList>
    </citation>
    <scope>NUCLEOTIDE SEQUENCE [LARGE SCALE GENOMIC DNA]</scope>
    <source>
        <strain evidence="7">JN3 / isolate v23.1.3 / race Av1-4-5-6-7-8</strain>
    </source>
</reference>
<proteinExistence type="predicted"/>
<protein>
    <submittedName>
        <fullName evidence="6">Uncharacterized protein</fullName>
    </submittedName>
</protein>
<feature type="transmembrane region" description="Helical" evidence="5">
    <location>
        <begin position="29"/>
        <end position="48"/>
    </location>
</feature>
<evidence type="ECO:0000313" key="6">
    <source>
        <dbReference type="EMBL" id="CBX98191.1"/>
    </source>
</evidence>
<feature type="transmembrane region" description="Helical" evidence="5">
    <location>
        <begin position="142"/>
        <end position="162"/>
    </location>
</feature>
<dbReference type="PANTHER" id="PTHR35814">
    <property type="match status" value="1"/>
</dbReference>
<dbReference type="HOGENOM" id="CLU_134926_0_0_1"/>
<evidence type="ECO:0000256" key="4">
    <source>
        <dbReference type="ARBA" id="ARBA00023136"/>
    </source>
</evidence>
<keyword evidence="7" id="KW-1185">Reference proteome</keyword>
<dbReference type="Gene3D" id="1.20.120.550">
    <property type="entry name" value="Membrane associated eicosanoid/glutathione metabolism-like domain"/>
    <property type="match status" value="1"/>
</dbReference>
<dbReference type="STRING" id="985895.E5A3H8"/>
<name>E5A3H8_LEPMJ</name>